<dbReference type="STRING" id="251221.gene:10759123"/>
<keyword evidence="2" id="KW-1185">Reference proteome</keyword>
<proteinExistence type="predicted"/>
<dbReference type="EMBL" id="BA000045">
    <property type="protein sequence ID" value="BAC89574.1"/>
    <property type="molecule type" value="Genomic_DNA"/>
</dbReference>
<protein>
    <submittedName>
        <fullName evidence="1">Gsr1633 protein</fullName>
    </submittedName>
</protein>
<dbReference type="KEGG" id="gvi:gsr1633"/>
<dbReference type="Gene3D" id="1.10.10.10">
    <property type="entry name" value="Winged helix-like DNA-binding domain superfamily/Winged helix DNA-binding domain"/>
    <property type="match status" value="1"/>
</dbReference>
<dbReference type="InterPro" id="IPR036388">
    <property type="entry name" value="WH-like_DNA-bd_sf"/>
</dbReference>
<dbReference type="Proteomes" id="UP000000557">
    <property type="component" value="Chromosome"/>
</dbReference>
<gene>
    <name evidence="1" type="ordered locus">gsr1633</name>
</gene>
<sequence>MKGTFVHGRTAMKFADRQNHERRVLKAIYHLTLEDLDRATFLGEVQAATGLPFKEVQDVCKALQKSGYIERTNLRIAITDEGIAHSEKLIEQNR</sequence>
<dbReference type="HOGENOM" id="CLU_2522851_0_0_3"/>
<dbReference type="EnsemblBacteria" id="BAC89574">
    <property type="protein sequence ID" value="BAC89574"/>
    <property type="gene ID" value="BAC89574"/>
</dbReference>
<dbReference type="OrthoDB" id="9768127at2"/>
<name>Q7NK47_GLOVI</name>
<dbReference type="AlphaFoldDB" id="Q7NK47"/>
<dbReference type="InParanoid" id="Q7NK47"/>
<reference evidence="1 2" key="2">
    <citation type="journal article" date="2003" name="DNA Res.">
        <title>Complete genome structure of Gloeobacter violaceus PCC 7421, a cyanobacterium that lacks thylakoids (supplement).</title>
        <authorList>
            <person name="Nakamura Y."/>
            <person name="Kaneko T."/>
            <person name="Sato S."/>
            <person name="Mimuro M."/>
            <person name="Miyashita H."/>
            <person name="Tsuchiya T."/>
            <person name="Sasamoto S."/>
            <person name="Watanabe A."/>
            <person name="Kawashima K."/>
            <person name="Kishida Y."/>
            <person name="Kiyokawa C."/>
            <person name="Kohara M."/>
            <person name="Matsumoto M."/>
            <person name="Matsuno A."/>
            <person name="Nakazaki N."/>
            <person name="Shimpo S."/>
            <person name="Takeuchi C."/>
            <person name="Yamada M."/>
            <person name="Tabata S."/>
        </authorList>
    </citation>
    <scope>NUCLEOTIDE SEQUENCE [LARGE SCALE GENOMIC DNA]</scope>
    <source>
        <strain evidence="2">ATCC 29082 / PCC 7421</strain>
    </source>
</reference>
<organism evidence="1 2">
    <name type="scientific">Gloeobacter violaceus (strain ATCC 29082 / PCC 7421)</name>
    <dbReference type="NCBI Taxonomy" id="251221"/>
    <lineage>
        <taxon>Bacteria</taxon>
        <taxon>Bacillati</taxon>
        <taxon>Cyanobacteriota</taxon>
        <taxon>Cyanophyceae</taxon>
        <taxon>Gloeobacterales</taxon>
        <taxon>Gloeobacteraceae</taxon>
        <taxon>Gloeobacter</taxon>
    </lineage>
</organism>
<reference evidence="1 2" key="1">
    <citation type="journal article" date="2003" name="DNA Res.">
        <title>Complete genome structure of Gloeobacter violaceus PCC 7421, a cyanobacterium that lacks thylakoids.</title>
        <authorList>
            <person name="Nakamura Y."/>
            <person name="Kaneko T."/>
            <person name="Sato S."/>
            <person name="Mimuro M."/>
            <person name="Miyashita H."/>
            <person name="Tsuchiya T."/>
            <person name="Sasamoto S."/>
            <person name="Watanabe A."/>
            <person name="Kawashima K."/>
            <person name="Kishida Y."/>
            <person name="Kiyokawa C."/>
            <person name="Kohara M."/>
            <person name="Matsumoto M."/>
            <person name="Matsuno A."/>
            <person name="Nakazaki N."/>
            <person name="Shimpo S."/>
            <person name="Takeuchi C."/>
            <person name="Yamada M."/>
            <person name="Tabata S."/>
        </authorList>
    </citation>
    <scope>NUCLEOTIDE SEQUENCE [LARGE SCALE GENOMIC DNA]</scope>
    <source>
        <strain evidence="2">ATCC 29082 / PCC 7421</strain>
    </source>
</reference>
<accession>Q7NK47</accession>
<evidence type="ECO:0000313" key="1">
    <source>
        <dbReference type="EMBL" id="BAC89574.1"/>
    </source>
</evidence>
<evidence type="ECO:0000313" key="2">
    <source>
        <dbReference type="Proteomes" id="UP000000557"/>
    </source>
</evidence>